<dbReference type="SUPFAM" id="SSF56672">
    <property type="entry name" value="DNA/RNA polymerases"/>
    <property type="match status" value="1"/>
</dbReference>
<dbReference type="InterPro" id="IPR043502">
    <property type="entry name" value="DNA/RNA_pol_sf"/>
</dbReference>
<proteinExistence type="predicted"/>
<feature type="domain" description="Reverse transcriptase Ty1/copia-type" evidence="1">
    <location>
        <begin position="192"/>
        <end position="249"/>
    </location>
</feature>
<gene>
    <name evidence="2" type="primary">RE1_450</name>
    <name evidence="2" type="ORF">CK203_075518</name>
</gene>
<dbReference type="AlphaFoldDB" id="A0A438DT08"/>
<name>A0A438DT08_VITVI</name>
<evidence type="ECO:0000259" key="1">
    <source>
        <dbReference type="Pfam" id="PF07727"/>
    </source>
</evidence>
<comment type="caution">
    <text evidence="2">The sequence shown here is derived from an EMBL/GenBank/DDBJ whole genome shotgun (WGS) entry which is preliminary data.</text>
</comment>
<dbReference type="PANTHER" id="PTHR11439:SF467">
    <property type="entry name" value="INTEGRASE CATALYTIC DOMAIN-CONTAINING PROTEIN"/>
    <property type="match status" value="1"/>
</dbReference>
<organism evidence="2 3">
    <name type="scientific">Vitis vinifera</name>
    <name type="common">Grape</name>
    <dbReference type="NCBI Taxonomy" id="29760"/>
    <lineage>
        <taxon>Eukaryota</taxon>
        <taxon>Viridiplantae</taxon>
        <taxon>Streptophyta</taxon>
        <taxon>Embryophyta</taxon>
        <taxon>Tracheophyta</taxon>
        <taxon>Spermatophyta</taxon>
        <taxon>Magnoliopsida</taxon>
        <taxon>eudicotyledons</taxon>
        <taxon>Gunneridae</taxon>
        <taxon>Pentapetalae</taxon>
        <taxon>rosids</taxon>
        <taxon>Vitales</taxon>
        <taxon>Vitaceae</taxon>
        <taxon>Viteae</taxon>
        <taxon>Vitis</taxon>
    </lineage>
</organism>
<dbReference type="SUPFAM" id="SSF53098">
    <property type="entry name" value="Ribonuclease H-like"/>
    <property type="match status" value="1"/>
</dbReference>
<dbReference type="EMBL" id="QGNW01001504">
    <property type="protein sequence ID" value="RVW38550.1"/>
    <property type="molecule type" value="Genomic_DNA"/>
</dbReference>
<dbReference type="GO" id="GO:0003676">
    <property type="term" value="F:nucleic acid binding"/>
    <property type="evidence" value="ECO:0007669"/>
    <property type="project" value="InterPro"/>
</dbReference>
<dbReference type="PANTHER" id="PTHR11439">
    <property type="entry name" value="GAG-POL-RELATED RETROTRANSPOSON"/>
    <property type="match status" value="1"/>
</dbReference>
<dbReference type="Proteomes" id="UP000288805">
    <property type="component" value="Unassembled WGS sequence"/>
</dbReference>
<dbReference type="Pfam" id="PF07727">
    <property type="entry name" value="RVT_2"/>
    <property type="match status" value="1"/>
</dbReference>
<dbReference type="InterPro" id="IPR036397">
    <property type="entry name" value="RNaseH_sf"/>
</dbReference>
<accession>A0A438DT08</accession>
<evidence type="ECO:0000313" key="2">
    <source>
        <dbReference type="EMBL" id="RVW38550.1"/>
    </source>
</evidence>
<reference evidence="2 3" key="1">
    <citation type="journal article" date="2018" name="PLoS Genet.">
        <title>Population sequencing reveals clonal diversity and ancestral inbreeding in the grapevine cultivar Chardonnay.</title>
        <authorList>
            <person name="Roach M.J."/>
            <person name="Johnson D.L."/>
            <person name="Bohlmann J."/>
            <person name="van Vuuren H.J."/>
            <person name="Jones S.J."/>
            <person name="Pretorius I.S."/>
            <person name="Schmidt S.A."/>
            <person name="Borneman A.R."/>
        </authorList>
    </citation>
    <scope>NUCLEOTIDE SEQUENCE [LARGE SCALE GENOMIC DNA]</scope>
    <source>
        <strain evidence="3">cv. Chardonnay</strain>
        <tissue evidence="2">Leaf</tissue>
    </source>
</reference>
<dbReference type="Gene3D" id="3.30.420.10">
    <property type="entry name" value="Ribonuclease H-like superfamily/Ribonuclease H"/>
    <property type="match status" value="1"/>
</dbReference>
<dbReference type="InterPro" id="IPR012337">
    <property type="entry name" value="RNaseH-like_sf"/>
</dbReference>
<protein>
    <submittedName>
        <fullName evidence="2">Retrovirus-related Pol polyprotein from transposon RE1</fullName>
    </submittedName>
</protein>
<sequence>MTWLCLMKTKDEVNLLFQNFHKMIETQYNAKVRVLRSDNGGEYQSFDLQSIWKDMASFIRLLVPIHLSKMESLNEKNRHLLEVVRVSLIAAKTPISYWGEAITSAAYLINRGEYHKEIQTLDYDYHISEEDESGQSELVNQEVGELDMSGQQFGSEDVFTEIPNQSSSVEGVLNLEPDPFMKRLPHRHNRECPPGKKSVGCRWIYTVKYKADGSLERFKARLVAKRYTQTYRIDYTETFAPVAKINTIRDAWCQKAMSEGVQIEEVIVWVEAIPESMVWKETGMLGCQPVNTPIEEGLKLCVEPNQVSTDKGRYQRLVGRLMYLAHTRPDLAYALSVVSQYMHNPGEQHMNAVMCILRYLKNAPGKGILFTKNVDHQSIEVYTNADWASAVDDRRSTFGYFTFVGGNLVTWKSYLSRQPIRLFCDNKAACDIAHNPVQHDRTKHVEVDRFFIKEKLNDKIMELPKIRSEDQLADILTKAVSSQVFSKFLDKLGMCDIYAPT</sequence>
<dbReference type="InterPro" id="IPR013103">
    <property type="entry name" value="RVT_2"/>
</dbReference>
<evidence type="ECO:0000313" key="3">
    <source>
        <dbReference type="Proteomes" id="UP000288805"/>
    </source>
</evidence>
<dbReference type="CDD" id="cd09272">
    <property type="entry name" value="RNase_HI_RT_Ty1"/>
    <property type="match status" value="1"/>
</dbReference>